<protein>
    <submittedName>
        <fullName evidence="1">Uncharacterized protein</fullName>
    </submittedName>
</protein>
<accession>A0ACB8Q5A4</accession>
<dbReference type="Proteomes" id="UP000814128">
    <property type="component" value="Unassembled WGS sequence"/>
</dbReference>
<name>A0ACB8Q5A4_9AGAM</name>
<organism evidence="1 2">
    <name type="scientific">Vararia minispora EC-137</name>
    <dbReference type="NCBI Taxonomy" id="1314806"/>
    <lineage>
        <taxon>Eukaryota</taxon>
        <taxon>Fungi</taxon>
        <taxon>Dikarya</taxon>
        <taxon>Basidiomycota</taxon>
        <taxon>Agaricomycotina</taxon>
        <taxon>Agaricomycetes</taxon>
        <taxon>Russulales</taxon>
        <taxon>Lachnocladiaceae</taxon>
        <taxon>Vararia</taxon>
    </lineage>
</organism>
<evidence type="ECO:0000313" key="1">
    <source>
        <dbReference type="EMBL" id="KAI0026849.1"/>
    </source>
</evidence>
<reference evidence="1" key="1">
    <citation type="submission" date="2021-02" db="EMBL/GenBank/DDBJ databases">
        <authorList>
            <consortium name="DOE Joint Genome Institute"/>
            <person name="Ahrendt S."/>
            <person name="Looney B.P."/>
            <person name="Miyauchi S."/>
            <person name="Morin E."/>
            <person name="Drula E."/>
            <person name="Courty P.E."/>
            <person name="Chicoki N."/>
            <person name="Fauchery L."/>
            <person name="Kohler A."/>
            <person name="Kuo A."/>
            <person name="Labutti K."/>
            <person name="Pangilinan J."/>
            <person name="Lipzen A."/>
            <person name="Riley R."/>
            <person name="Andreopoulos W."/>
            <person name="He G."/>
            <person name="Johnson J."/>
            <person name="Barry K.W."/>
            <person name="Grigoriev I.V."/>
            <person name="Nagy L."/>
            <person name="Hibbett D."/>
            <person name="Henrissat B."/>
            <person name="Matheny P.B."/>
            <person name="Labbe J."/>
            <person name="Martin F."/>
        </authorList>
    </citation>
    <scope>NUCLEOTIDE SEQUENCE</scope>
    <source>
        <strain evidence="1">EC-137</strain>
    </source>
</reference>
<feature type="non-terminal residue" evidence="1">
    <location>
        <position position="123"/>
    </location>
</feature>
<proteinExistence type="predicted"/>
<evidence type="ECO:0000313" key="2">
    <source>
        <dbReference type="Proteomes" id="UP000814128"/>
    </source>
</evidence>
<dbReference type="EMBL" id="MU274149">
    <property type="protein sequence ID" value="KAI0026849.1"/>
    <property type="molecule type" value="Genomic_DNA"/>
</dbReference>
<sequence>RTAKFMPRFDGPYVVSLAHPERSSYTLHLPNNPRLHSTFHSSLLRPYFKVDPAIAPNHVLPRPGPVVTPDGVEEFFVDRIIDERRVRRRMEYLVMWQGWGLEDARWLPTSEVDDCAALNVWLA</sequence>
<reference evidence="1" key="2">
    <citation type="journal article" date="2022" name="New Phytol.">
        <title>Evolutionary transition to the ectomycorrhizal habit in the genomes of a hyperdiverse lineage of mushroom-forming fungi.</title>
        <authorList>
            <person name="Looney B."/>
            <person name="Miyauchi S."/>
            <person name="Morin E."/>
            <person name="Drula E."/>
            <person name="Courty P.E."/>
            <person name="Kohler A."/>
            <person name="Kuo A."/>
            <person name="LaButti K."/>
            <person name="Pangilinan J."/>
            <person name="Lipzen A."/>
            <person name="Riley R."/>
            <person name="Andreopoulos W."/>
            <person name="He G."/>
            <person name="Johnson J."/>
            <person name="Nolan M."/>
            <person name="Tritt A."/>
            <person name="Barry K.W."/>
            <person name="Grigoriev I.V."/>
            <person name="Nagy L.G."/>
            <person name="Hibbett D."/>
            <person name="Henrissat B."/>
            <person name="Matheny P.B."/>
            <person name="Labbe J."/>
            <person name="Martin F.M."/>
        </authorList>
    </citation>
    <scope>NUCLEOTIDE SEQUENCE</scope>
    <source>
        <strain evidence="1">EC-137</strain>
    </source>
</reference>
<comment type="caution">
    <text evidence="1">The sequence shown here is derived from an EMBL/GenBank/DDBJ whole genome shotgun (WGS) entry which is preliminary data.</text>
</comment>
<gene>
    <name evidence="1" type="ORF">K488DRAFT_28699</name>
</gene>
<keyword evidence="2" id="KW-1185">Reference proteome</keyword>
<feature type="non-terminal residue" evidence="1">
    <location>
        <position position="1"/>
    </location>
</feature>